<sequence>MGILDELRLTAVKLFNRNIASTPPDTDANRCSYDMSVAKAVTRTGDAVRSNGAEKLKESVPDPDHREKMGRILSNIGKFAVDESLKSVTVQGDASKDGENAGRYEHYKATKGTTVG</sequence>
<reference evidence="1 2" key="1">
    <citation type="journal article" date="2021" name="Hortic Res">
        <title>High-quality reference genome and annotation aids understanding of berry development for evergreen blueberry (Vaccinium darrowii).</title>
        <authorList>
            <person name="Yu J."/>
            <person name="Hulse-Kemp A.M."/>
            <person name="Babiker E."/>
            <person name="Staton M."/>
        </authorList>
    </citation>
    <scope>NUCLEOTIDE SEQUENCE [LARGE SCALE GENOMIC DNA]</scope>
    <source>
        <strain evidence="2">cv. NJ 8807/NJ 8810</strain>
        <tissue evidence="1">Young leaf</tissue>
    </source>
</reference>
<dbReference type="Proteomes" id="UP000828048">
    <property type="component" value="Chromosome 1"/>
</dbReference>
<gene>
    <name evidence="1" type="ORF">Vadar_003174</name>
</gene>
<accession>A0ACB7XMX2</accession>
<evidence type="ECO:0000313" key="1">
    <source>
        <dbReference type="EMBL" id="KAH7842245.1"/>
    </source>
</evidence>
<name>A0ACB7XMX2_9ERIC</name>
<comment type="caution">
    <text evidence="1">The sequence shown here is derived from an EMBL/GenBank/DDBJ whole genome shotgun (WGS) entry which is preliminary data.</text>
</comment>
<proteinExistence type="predicted"/>
<dbReference type="EMBL" id="CM037151">
    <property type="protein sequence ID" value="KAH7842245.1"/>
    <property type="molecule type" value="Genomic_DNA"/>
</dbReference>
<evidence type="ECO:0000313" key="2">
    <source>
        <dbReference type="Proteomes" id="UP000828048"/>
    </source>
</evidence>
<protein>
    <submittedName>
        <fullName evidence="1">Uncharacterized protein</fullName>
    </submittedName>
</protein>
<organism evidence="1 2">
    <name type="scientific">Vaccinium darrowii</name>
    <dbReference type="NCBI Taxonomy" id="229202"/>
    <lineage>
        <taxon>Eukaryota</taxon>
        <taxon>Viridiplantae</taxon>
        <taxon>Streptophyta</taxon>
        <taxon>Embryophyta</taxon>
        <taxon>Tracheophyta</taxon>
        <taxon>Spermatophyta</taxon>
        <taxon>Magnoliopsida</taxon>
        <taxon>eudicotyledons</taxon>
        <taxon>Gunneridae</taxon>
        <taxon>Pentapetalae</taxon>
        <taxon>asterids</taxon>
        <taxon>Ericales</taxon>
        <taxon>Ericaceae</taxon>
        <taxon>Vaccinioideae</taxon>
        <taxon>Vaccinieae</taxon>
        <taxon>Vaccinium</taxon>
    </lineage>
</organism>
<keyword evidence="2" id="KW-1185">Reference proteome</keyword>